<dbReference type="OrthoDB" id="587492at2759"/>
<feature type="compositionally biased region" description="Polar residues" evidence="1">
    <location>
        <begin position="104"/>
        <end position="114"/>
    </location>
</feature>
<evidence type="ECO:0000256" key="1">
    <source>
        <dbReference type="SAM" id="MobiDB-lite"/>
    </source>
</evidence>
<organism evidence="2 3">
    <name type="scientific">Eragrostis curvula</name>
    <name type="common">weeping love grass</name>
    <dbReference type="NCBI Taxonomy" id="38414"/>
    <lineage>
        <taxon>Eukaryota</taxon>
        <taxon>Viridiplantae</taxon>
        <taxon>Streptophyta</taxon>
        <taxon>Embryophyta</taxon>
        <taxon>Tracheophyta</taxon>
        <taxon>Spermatophyta</taxon>
        <taxon>Magnoliopsida</taxon>
        <taxon>Liliopsida</taxon>
        <taxon>Poales</taxon>
        <taxon>Poaceae</taxon>
        <taxon>PACMAD clade</taxon>
        <taxon>Chloridoideae</taxon>
        <taxon>Eragrostideae</taxon>
        <taxon>Eragrostidinae</taxon>
        <taxon>Eragrostis</taxon>
    </lineage>
</organism>
<feature type="compositionally biased region" description="Polar residues" evidence="1">
    <location>
        <begin position="153"/>
        <end position="172"/>
    </location>
</feature>
<evidence type="ECO:0000313" key="2">
    <source>
        <dbReference type="EMBL" id="TVU17397.1"/>
    </source>
</evidence>
<dbReference type="PANTHER" id="PTHR34480">
    <property type="entry name" value="OS01G0967800 PROTEIN-RELATED"/>
    <property type="match status" value="1"/>
</dbReference>
<feature type="region of interest" description="Disordered" evidence="1">
    <location>
        <begin position="348"/>
        <end position="368"/>
    </location>
</feature>
<dbReference type="Proteomes" id="UP000324897">
    <property type="component" value="Chromosome 7"/>
</dbReference>
<keyword evidence="3" id="KW-1185">Reference proteome</keyword>
<sequence>METSAVVPPPEHREKGPLGGAASSGGGMPLPPKRRGIGGTGSKHRARGEAAAAGTASAGETPLANLSNLMIGSSRPQRDAPSIREPSTPRPRPRVAGEKHTSVRSDSTPVSTGSFLPRVRSITSSPRDSSQLKDWSNTKSSSPRGSFLHRDGSNSSSPRGSFQPRNTSSPRDSSLRRDANSTSSPRDSSLHRDRTNTSSPRDSSPIVGRQLRRFALLSASNIDSFTTHSPDAHLSKTTAPSCRESVIRHRPVQKPGMHLSCGDMPQGPRPAVKAGFGLSIAIPQKHSTVTRLMNRDMSHKQQAVTGSKGVMVQEHMAVSVPQRPSSTLKAAVDLSLETSQKHRTVTALDRERPHKHQAVTGSKGEMAKKHKAVTGLNGVMPHMRHSKDQGSGTITEIPSAREKSKNASFPLNSYLHTSQKLERNTISEDANQYSGNKDGYLTEEMARNIQEVDHVIQQLNELGLGVEISYEEFEEYRKKLPCKPPPFDFSVKPGYEQLSELQVRNVLYRIKYCKVTQEMRKNNVKLDVNLEDDHPLYHIAEILEQHEEVVTKLEGDHLLDYLETEGLLTQIENDDIFGWSLDCRVAGLDDYQRIVPQNYGGCEYKNWSTYQMYFHGYEVELEYICYCEELLKKLSWMQDYVLIKRPSLKDCIDTMCFDICWHKELVDIYLEILQRVTIVKESFKDAMIGVYKSDKFPQHHRKMQDSLENEDWSEMEKQFHICTAGITGEVTEEKARELIAHTIRNQRGRPNVYMQYIRKKMDIARAIGAIRK</sequence>
<evidence type="ECO:0000313" key="3">
    <source>
        <dbReference type="Proteomes" id="UP000324897"/>
    </source>
</evidence>
<dbReference type="Gramene" id="TVU17397">
    <property type="protein sequence ID" value="TVU17397"/>
    <property type="gene ID" value="EJB05_33432"/>
</dbReference>
<dbReference type="PANTHER" id="PTHR34480:SF14">
    <property type="entry name" value="OS01G0967800 PROTEIN"/>
    <property type="match status" value="1"/>
</dbReference>
<reference evidence="2 3" key="1">
    <citation type="journal article" date="2019" name="Sci. Rep.">
        <title>A high-quality genome of Eragrostis curvula grass provides insights into Poaceae evolution and supports new strategies to enhance forage quality.</title>
        <authorList>
            <person name="Carballo J."/>
            <person name="Santos B.A.C.M."/>
            <person name="Zappacosta D."/>
            <person name="Garbus I."/>
            <person name="Selva J.P."/>
            <person name="Gallo C.A."/>
            <person name="Diaz A."/>
            <person name="Albertini E."/>
            <person name="Caccamo M."/>
            <person name="Echenique V."/>
        </authorList>
    </citation>
    <scope>NUCLEOTIDE SEQUENCE [LARGE SCALE GENOMIC DNA]</scope>
    <source>
        <strain evidence="3">cv. Victoria</strain>
        <tissue evidence="2">Leaf</tissue>
    </source>
</reference>
<feature type="compositionally biased region" description="Polar residues" evidence="1">
    <location>
        <begin position="64"/>
        <end position="75"/>
    </location>
</feature>
<protein>
    <submittedName>
        <fullName evidence="2">Uncharacterized protein</fullName>
    </submittedName>
</protein>
<feature type="compositionally biased region" description="Polar residues" evidence="1">
    <location>
        <begin position="121"/>
        <end position="144"/>
    </location>
</feature>
<name>A0A5J9U1T0_9POAL</name>
<accession>A0A5J9U1T0</accession>
<feature type="region of interest" description="Disordered" evidence="1">
    <location>
        <begin position="1"/>
        <end position="208"/>
    </location>
</feature>
<comment type="caution">
    <text evidence="2">The sequence shown here is derived from an EMBL/GenBank/DDBJ whole genome shotgun (WGS) entry which is preliminary data.</text>
</comment>
<dbReference type="AlphaFoldDB" id="A0A5J9U1T0"/>
<proteinExistence type="predicted"/>
<gene>
    <name evidence="2" type="ORF">EJB05_33432</name>
</gene>
<feature type="compositionally biased region" description="Low complexity" evidence="1">
    <location>
        <begin position="49"/>
        <end position="61"/>
    </location>
</feature>
<feature type="compositionally biased region" description="Basic residues" evidence="1">
    <location>
        <begin position="32"/>
        <end position="46"/>
    </location>
</feature>
<feature type="compositionally biased region" description="Gly residues" evidence="1">
    <location>
        <begin position="17"/>
        <end position="28"/>
    </location>
</feature>
<dbReference type="EMBL" id="RWGY01000029">
    <property type="protein sequence ID" value="TVU17397.1"/>
    <property type="molecule type" value="Genomic_DNA"/>
</dbReference>